<dbReference type="EMBL" id="JBHMEW010000047">
    <property type="protein sequence ID" value="MFB9211341.1"/>
    <property type="molecule type" value="Genomic_DNA"/>
</dbReference>
<proteinExistence type="predicted"/>
<reference evidence="1 2" key="1">
    <citation type="submission" date="2024-09" db="EMBL/GenBank/DDBJ databases">
        <authorList>
            <person name="Sun Q."/>
            <person name="Mori K."/>
        </authorList>
    </citation>
    <scope>NUCLEOTIDE SEQUENCE [LARGE SCALE GENOMIC DNA]</scope>
    <source>
        <strain evidence="1 2">CECT 7682</strain>
    </source>
</reference>
<evidence type="ECO:0000313" key="2">
    <source>
        <dbReference type="Proteomes" id="UP001589654"/>
    </source>
</evidence>
<evidence type="ECO:0000313" key="1">
    <source>
        <dbReference type="EMBL" id="MFB9211341.1"/>
    </source>
</evidence>
<dbReference type="Proteomes" id="UP001589654">
    <property type="component" value="Unassembled WGS sequence"/>
</dbReference>
<comment type="caution">
    <text evidence="1">The sequence shown here is derived from an EMBL/GenBank/DDBJ whole genome shotgun (WGS) entry which is preliminary data.</text>
</comment>
<name>A0ABV5J3E2_9BACT</name>
<protein>
    <submittedName>
        <fullName evidence="1">Uncharacterized protein</fullName>
    </submittedName>
</protein>
<accession>A0ABV5J3E2</accession>
<gene>
    <name evidence="1" type="ORF">ACFFUR_05940</name>
</gene>
<organism evidence="1 2">
    <name type="scientific">Echinicola jeungdonensis</name>
    <dbReference type="NCBI Taxonomy" id="709343"/>
    <lineage>
        <taxon>Bacteria</taxon>
        <taxon>Pseudomonadati</taxon>
        <taxon>Bacteroidota</taxon>
        <taxon>Cytophagia</taxon>
        <taxon>Cytophagales</taxon>
        <taxon>Cyclobacteriaceae</taxon>
        <taxon>Echinicola</taxon>
    </lineage>
</organism>
<dbReference type="RefSeq" id="WP_290248027.1">
    <property type="nucleotide sequence ID" value="NZ_JAUFQT010000001.1"/>
</dbReference>
<keyword evidence="2" id="KW-1185">Reference proteome</keyword>
<sequence>MANKKGSFDEVEKLLQEIGGKIEELIAKGAELGGEAKGEVERKIEELRQNKESIHQEFKNRRGDFEKKYDEKKVSASPFFKKSGGHFKDGINELLQGFKAIFK</sequence>